<dbReference type="PIR" id="S41850">
    <property type="entry name" value="S41850"/>
</dbReference>
<evidence type="ECO:0000313" key="11">
    <source>
        <dbReference type="Proteomes" id="UP000241765"/>
    </source>
</evidence>
<evidence type="ECO:0000256" key="8">
    <source>
        <dbReference type="ARBA" id="ARBA00046323"/>
    </source>
</evidence>
<dbReference type="SUPFAM" id="SSF88633">
    <property type="entry name" value="Positive stranded ssRNA viruses"/>
    <property type="match status" value="1"/>
</dbReference>
<evidence type="ECO:0000313" key="10">
    <source>
        <dbReference type="EMBL" id="CAA38394.1"/>
    </source>
</evidence>
<keyword evidence="4" id="KW-0946">Virion</keyword>
<protein>
    <recommendedName>
        <fullName evidence="2">Capsid protein</fullName>
    </recommendedName>
    <alternativeName>
        <fullName evidence="6">Coat protein</fullName>
    </alternativeName>
    <alternativeName>
        <fullName evidence="7">Virion protein</fullName>
    </alternativeName>
</protein>
<dbReference type="PIR" id="S12686">
    <property type="entry name" value="S12686"/>
</dbReference>
<dbReference type="GeneID" id="37619376"/>
<comment type="subcellular location">
    <subcellularLocation>
        <location evidence="1">Virion</location>
    </subcellularLocation>
</comment>
<dbReference type="KEGG" id="vg:37619376"/>
<dbReference type="OrthoDB" id="15633at10239"/>
<evidence type="ECO:0000256" key="7">
    <source>
        <dbReference type="ARBA" id="ARBA00032595"/>
    </source>
</evidence>
<dbReference type="GO" id="GO:0005198">
    <property type="term" value="F:structural molecule activity"/>
    <property type="evidence" value="ECO:0007669"/>
    <property type="project" value="InterPro"/>
</dbReference>
<keyword evidence="3" id="KW-0167">Capsid protein</keyword>
<dbReference type="RefSeq" id="YP_009508097.1">
    <property type="nucleotide sequence ID" value="NC_038866.1"/>
</dbReference>
<dbReference type="Pfam" id="PF00983">
    <property type="entry name" value="Tymo_coat"/>
    <property type="match status" value="1"/>
</dbReference>
<evidence type="ECO:0000256" key="3">
    <source>
        <dbReference type="ARBA" id="ARBA00022561"/>
    </source>
</evidence>
<proteinExistence type="inferred from homology"/>
<evidence type="ECO:0000256" key="2">
    <source>
        <dbReference type="ARBA" id="ARBA00018091"/>
    </source>
</evidence>
<evidence type="ECO:0000256" key="6">
    <source>
        <dbReference type="ARBA" id="ARBA00031336"/>
    </source>
</evidence>
<evidence type="ECO:0000256" key="1">
    <source>
        <dbReference type="ARBA" id="ARBA00004328"/>
    </source>
</evidence>
<accession>Q65665</accession>
<organismHost>
    <name type="scientific">Atropa belladonna</name>
    <name type="common">Belladonna</name>
    <name type="synonym">Deadly nightshade</name>
    <dbReference type="NCBI Taxonomy" id="33113"/>
</organismHost>
<organism evidence="10 11">
    <name type="scientific">Belladonna mottle virus</name>
    <name type="common">BMDV</name>
    <dbReference type="NCBI Taxonomy" id="12149"/>
    <lineage>
        <taxon>Viruses</taxon>
        <taxon>Riboviria</taxon>
        <taxon>Orthornavirae</taxon>
        <taxon>Kitrinoviricota</taxon>
        <taxon>Alsuviricetes</taxon>
        <taxon>Tymovirales</taxon>
        <taxon>Tymoviridae</taxon>
        <taxon>Tymovirus</taxon>
        <taxon>Tymovirus belladonnae</taxon>
    </lineage>
</organism>
<dbReference type="Proteomes" id="UP000241765">
    <property type="component" value="Segment"/>
</dbReference>
<keyword evidence="5" id="KW-1142">T=3 icosahedral capsid protein</keyword>
<reference evidence="11" key="1">
    <citation type="journal article" date="1990" name="Nucleic Acids Res.">
        <title>The tymobox, a sequence shared by most tymoviruses: its use in molecular studies of tymoviruses.</title>
        <authorList>
            <person name="Ding S."/>
            <person name="Howe J."/>
            <person name="Keese P."/>
            <person name="Mackenzie A."/>
            <person name="Meek D."/>
            <person name="Osorio-Keese M."/>
            <person name="Skotnicki M."/>
            <person name="Srifah P."/>
            <person name="Torronen M."/>
            <person name="Gibbs A."/>
        </authorList>
    </citation>
    <scope>NUCLEOTIDE SEQUENCE [LARGE SCALE GENOMIC DNA]</scope>
    <source>
        <strain evidence="11">European</strain>
    </source>
</reference>
<evidence type="ECO:0000256" key="4">
    <source>
        <dbReference type="ARBA" id="ARBA00022844"/>
    </source>
</evidence>
<name>Q65665_BMDV</name>
<sequence length="188" mass="19891">MDESKIVTVKQPSISAPGFTLSAPDGEQAGSIRQIFQFEATSVGVYETLAQVNLSSSDSLAKLTSGYRRAKVVELFLTITPTQRAIDCPVTVDVAWVPANSTAPPSKILSIYGGQRFLIGGPITTSQIIRVPCNLQSVNAMIKDSTIYTDSPKLLVYAPIAKGSPKTPSATVQIGGQILLSAPLLQAL</sequence>
<dbReference type="InterPro" id="IPR000574">
    <property type="entry name" value="Tymo_coat"/>
</dbReference>
<keyword evidence="11" id="KW-1185">Reference proteome</keyword>
<dbReference type="InterPro" id="IPR029053">
    <property type="entry name" value="Viral_coat"/>
</dbReference>
<comment type="similarity">
    <text evidence="8">Belongs to the tymoviruses capsid protein family.</text>
</comment>
<feature type="domain" description="Tymovirus coat protein" evidence="9">
    <location>
        <begin position="31"/>
        <end position="185"/>
    </location>
</feature>
<dbReference type="GO" id="GO:0039617">
    <property type="term" value="C:T=3 icosahedral viral capsid"/>
    <property type="evidence" value="ECO:0007669"/>
    <property type="project" value="UniProtKB-KW"/>
</dbReference>
<reference evidence="10 11" key="2">
    <citation type="journal article" date="1990" name="Nucleic Acids Res.">
        <title>Nucleotide sequence of the virion protein gene of belladonna mottle tymovirus.</title>
        <authorList>
            <person name="Ding S.W."/>
            <person name="Howe J."/>
            <person name="Mackenzie A."/>
            <person name="Skotnicki M."/>
            <person name="Gibbs A."/>
        </authorList>
    </citation>
    <scope>NUCLEOTIDE SEQUENCE [LARGE SCALE GENOMIC DNA]</scope>
    <source>
        <strain evidence="10 11">European</strain>
    </source>
</reference>
<dbReference type="EMBL" id="X54529">
    <property type="protein sequence ID" value="CAA38394.1"/>
    <property type="molecule type" value="Genomic_RNA"/>
</dbReference>
<evidence type="ECO:0000259" key="9">
    <source>
        <dbReference type="Pfam" id="PF00983"/>
    </source>
</evidence>
<evidence type="ECO:0000256" key="5">
    <source>
        <dbReference type="ARBA" id="ARBA00023060"/>
    </source>
</evidence>
<dbReference type="Gene3D" id="2.60.120.20">
    <property type="match status" value="1"/>
</dbReference>